<reference evidence="10" key="1">
    <citation type="submission" date="2022-03" db="EMBL/GenBank/DDBJ databases">
        <authorList>
            <person name="Martin C."/>
        </authorList>
    </citation>
    <scope>NUCLEOTIDE SEQUENCE</scope>
</reference>
<keyword evidence="3" id="KW-0812">Transmembrane</keyword>
<sequence>MKDTNMNNQTLLNNILNSTEFEEKIHNATMTYVILSILGLLGTINILCIVLIIKQDQLKIPDKLYLNMLIANITYAIAEALIVILVYVLPYDDIQQQSTELHHVVPMYICQIISATAVTACFSALLMTGWSIYVAITTPLQFHIRFTTRRIRIFSVASWIVSLVVGLLCFTFEYIEGSLTNFNSKRLDLIQPITTVVSLIGNLIISGIMGYFMSVIYKTRRKRSEIPNNDTHSNNLSQGESNVKMFNILIMVLIVNILSAFARGIIHLLTIVGLIETQAIPKVIIILYLISPVLYVIKSPEQKLVLHKWMTGCCKQGNVRNGRSDIFYITSHNDSQVPANTNGTNNEVHVHIHETAL</sequence>
<dbReference type="EMBL" id="CAIIXF020000009">
    <property type="protein sequence ID" value="CAH1793668.1"/>
    <property type="molecule type" value="Genomic_DNA"/>
</dbReference>
<keyword evidence="2" id="KW-1003">Cell membrane</keyword>
<evidence type="ECO:0000313" key="11">
    <source>
        <dbReference type="Proteomes" id="UP000749559"/>
    </source>
</evidence>
<dbReference type="AlphaFoldDB" id="A0A8J1Y640"/>
<proteinExistence type="predicted"/>
<keyword evidence="8" id="KW-0325">Glycoprotein</keyword>
<keyword evidence="11" id="KW-1185">Reference proteome</keyword>
<dbReference type="Proteomes" id="UP000749559">
    <property type="component" value="Unassembled WGS sequence"/>
</dbReference>
<dbReference type="SUPFAM" id="SSF81321">
    <property type="entry name" value="Family A G protein-coupled receptor-like"/>
    <property type="match status" value="1"/>
</dbReference>
<organism evidence="10 11">
    <name type="scientific">Owenia fusiformis</name>
    <name type="common">Polychaete worm</name>
    <dbReference type="NCBI Taxonomy" id="6347"/>
    <lineage>
        <taxon>Eukaryota</taxon>
        <taxon>Metazoa</taxon>
        <taxon>Spiralia</taxon>
        <taxon>Lophotrochozoa</taxon>
        <taxon>Annelida</taxon>
        <taxon>Polychaeta</taxon>
        <taxon>Sedentaria</taxon>
        <taxon>Canalipalpata</taxon>
        <taxon>Sabellida</taxon>
        <taxon>Oweniida</taxon>
        <taxon>Oweniidae</taxon>
        <taxon>Owenia</taxon>
    </lineage>
</organism>
<evidence type="ECO:0000256" key="6">
    <source>
        <dbReference type="ARBA" id="ARBA00023136"/>
    </source>
</evidence>
<evidence type="ECO:0000256" key="2">
    <source>
        <dbReference type="ARBA" id="ARBA00022475"/>
    </source>
</evidence>
<evidence type="ECO:0000256" key="7">
    <source>
        <dbReference type="ARBA" id="ARBA00023170"/>
    </source>
</evidence>
<evidence type="ECO:0000256" key="4">
    <source>
        <dbReference type="ARBA" id="ARBA00022989"/>
    </source>
</evidence>
<accession>A0A8J1Y640</accession>
<keyword evidence="6" id="KW-0472">Membrane</keyword>
<name>A0A8J1Y640_OWEFU</name>
<comment type="subcellular location">
    <subcellularLocation>
        <location evidence="1">Cell membrane</location>
        <topology evidence="1">Multi-pass membrane protein</topology>
    </subcellularLocation>
</comment>
<keyword evidence="4" id="KW-1133">Transmembrane helix</keyword>
<dbReference type="PANTHER" id="PTHR24246:SF27">
    <property type="entry name" value="ADENOSINE RECEPTOR, ISOFORM A"/>
    <property type="match status" value="1"/>
</dbReference>
<evidence type="ECO:0000313" key="10">
    <source>
        <dbReference type="EMBL" id="CAH1793668.1"/>
    </source>
</evidence>
<gene>
    <name evidence="10" type="ORF">OFUS_LOCUS18490</name>
</gene>
<dbReference type="InterPro" id="IPR017452">
    <property type="entry name" value="GPCR_Rhodpsn_7TM"/>
</dbReference>
<evidence type="ECO:0000256" key="5">
    <source>
        <dbReference type="ARBA" id="ARBA00023040"/>
    </source>
</evidence>
<keyword evidence="9" id="KW-0807">Transducer</keyword>
<dbReference type="GO" id="GO:0004930">
    <property type="term" value="F:G protein-coupled receptor activity"/>
    <property type="evidence" value="ECO:0007669"/>
    <property type="project" value="UniProtKB-KW"/>
</dbReference>
<keyword evidence="5" id="KW-0297">G-protein coupled receptor</keyword>
<evidence type="ECO:0000256" key="8">
    <source>
        <dbReference type="ARBA" id="ARBA00023180"/>
    </source>
</evidence>
<evidence type="ECO:0000256" key="3">
    <source>
        <dbReference type="ARBA" id="ARBA00022692"/>
    </source>
</evidence>
<dbReference type="CDD" id="cd00637">
    <property type="entry name" value="7tm_classA_rhodopsin-like"/>
    <property type="match status" value="1"/>
</dbReference>
<dbReference type="Gene3D" id="1.20.1070.10">
    <property type="entry name" value="Rhodopsin 7-helix transmembrane proteins"/>
    <property type="match status" value="1"/>
</dbReference>
<dbReference type="PANTHER" id="PTHR24246">
    <property type="entry name" value="OLFACTORY RECEPTOR AND ADENOSINE RECEPTOR"/>
    <property type="match status" value="1"/>
</dbReference>
<dbReference type="PROSITE" id="PS50262">
    <property type="entry name" value="G_PROTEIN_RECEP_F1_2"/>
    <property type="match status" value="1"/>
</dbReference>
<dbReference type="GO" id="GO:0005886">
    <property type="term" value="C:plasma membrane"/>
    <property type="evidence" value="ECO:0007669"/>
    <property type="project" value="UniProtKB-SubCell"/>
</dbReference>
<keyword evidence="7" id="KW-0675">Receptor</keyword>
<evidence type="ECO:0000256" key="9">
    <source>
        <dbReference type="ARBA" id="ARBA00023224"/>
    </source>
</evidence>
<comment type="caution">
    <text evidence="10">The sequence shown here is derived from an EMBL/GenBank/DDBJ whole genome shotgun (WGS) entry which is preliminary data.</text>
</comment>
<protein>
    <submittedName>
        <fullName evidence="10">Uncharacterized protein</fullName>
    </submittedName>
</protein>
<dbReference type="InterPro" id="IPR000276">
    <property type="entry name" value="GPCR_Rhodpsn"/>
</dbReference>
<evidence type="ECO:0000256" key="1">
    <source>
        <dbReference type="ARBA" id="ARBA00004651"/>
    </source>
</evidence>
<dbReference type="Pfam" id="PF00001">
    <property type="entry name" value="7tm_1"/>
    <property type="match status" value="1"/>
</dbReference>